<evidence type="ECO:0000313" key="13">
    <source>
        <dbReference type="EMBL" id="PCI26791.1"/>
    </source>
</evidence>
<name>A0A2A4T0D4_9DELT</name>
<evidence type="ECO:0000256" key="8">
    <source>
        <dbReference type="ARBA" id="ARBA00023133"/>
    </source>
</evidence>
<dbReference type="Pfam" id="PF02628">
    <property type="entry name" value="COX15-CtaA"/>
    <property type="match status" value="2"/>
</dbReference>
<dbReference type="AlphaFoldDB" id="A0A2A4T0D4"/>
<comment type="subcellular location">
    <subcellularLocation>
        <location evidence="1">Membrane</location>
        <topology evidence="1">Multi-pass membrane protein</topology>
    </subcellularLocation>
</comment>
<keyword evidence="4" id="KW-0479">Metal-binding</keyword>
<dbReference type="GO" id="GO:0006784">
    <property type="term" value="P:heme A biosynthetic process"/>
    <property type="evidence" value="ECO:0007669"/>
    <property type="project" value="InterPro"/>
</dbReference>
<dbReference type="PANTHER" id="PTHR35457">
    <property type="entry name" value="HEME A SYNTHASE"/>
    <property type="match status" value="1"/>
</dbReference>
<keyword evidence="6" id="KW-0560">Oxidoreductase</keyword>
<dbReference type="Proteomes" id="UP000218113">
    <property type="component" value="Unassembled WGS sequence"/>
</dbReference>
<evidence type="ECO:0000256" key="5">
    <source>
        <dbReference type="ARBA" id="ARBA00022989"/>
    </source>
</evidence>
<keyword evidence="8" id="KW-0350">Heme biosynthesis</keyword>
<keyword evidence="7" id="KW-0408">Iron</keyword>
<feature type="transmembrane region" description="Helical" evidence="12">
    <location>
        <begin position="278"/>
        <end position="299"/>
    </location>
</feature>
<keyword evidence="9 12" id="KW-0472">Membrane</keyword>
<sequence>MKGNIKNGFLLATILTYVLLLMGALVRLNDAGLACPDWPLCFGQVIPPPGLAISLEVGHRFVAIILGICIFYLWLRCWLTPAYASYRFHATVCFILVGIQGILGGLTVTMSLAPFIVVFHILGGILLFMILMYTTAHLYQQERIGVVLGELNSPAFSQNMMVMNLIFFIMLISGSINSSTHSGLACSAFPGCETGLTYSSTDGFQVESGEFWPEDWRPWVHMSHRVVAITGGLILIVLTAIYWLRRNPFWNLLGSSLILLILLQFTVGSLNALLEKPIIISALHTTLAITIAGILSFAYQRGANGSQRILPNDTATQRRTEWDRGLFVISRSACGEKRA</sequence>
<evidence type="ECO:0000313" key="14">
    <source>
        <dbReference type="Proteomes" id="UP000218113"/>
    </source>
</evidence>
<evidence type="ECO:0008006" key="15">
    <source>
        <dbReference type="Google" id="ProtNLM"/>
    </source>
</evidence>
<proteinExistence type="predicted"/>
<dbReference type="GO" id="GO:0016491">
    <property type="term" value="F:oxidoreductase activity"/>
    <property type="evidence" value="ECO:0007669"/>
    <property type="project" value="UniProtKB-KW"/>
</dbReference>
<protein>
    <recommendedName>
        <fullName evidence="15">Heme A synthase</fullName>
    </recommendedName>
</protein>
<feature type="transmembrane region" description="Helical" evidence="12">
    <location>
        <begin position="7"/>
        <end position="28"/>
    </location>
</feature>
<evidence type="ECO:0000256" key="9">
    <source>
        <dbReference type="ARBA" id="ARBA00023136"/>
    </source>
</evidence>
<feature type="transmembrane region" description="Helical" evidence="12">
    <location>
        <begin position="112"/>
        <end position="134"/>
    </location>
</feature>
<feature type="transmembrane region" description="Helical" evidence="12">
    <location>
        <begin position="155"/>
        <end position="176"/>
    </location>
</feature>
<keyword evidence="2" id="KW-1003">Cell membrane</keyword>
<feature type="transmembrane region" description="Helical" evidence="12">
    <location>
        <begin position="87"/>
        <end position="106"/>
    </location>
</feature>
<evidence type="ECO:0000256" key="10">
    <source>
        <dbReference type="ARBA" id="ARBA00023157"/>
    </source>
</evidence>
<feature type="transmembrane region" description="Helical" evidence="12">
    <location>
        <begin position="57"/>
        <end position="75"/>
    </location>
</feature>
<evidence type="ECO:0000256" key="4">
    <source>
        <dbReference type="ARBA" id="ARBA00022723"/>
    </source>
</evidence>
<evidence type="ECO:0000256" key="6">
    <source>
        <dbReference type="ARBA" id="ARBA00023002"/>
    </source>
</evidence>
<dbReference type="InterPro" id="IPR050450">
    <property type="entry name" value="COX15/CtaA_HemeA_synthase"/>
</dbReference>
<keyword evidence="5 12" id="KW-1133">Transmembrane helix</keyword>
<keyword evidence="3 12" id="KW-0812">Transmembrane</keyword>
<dbReference type="PANTHER" id="PTHR35457:SF1">
    <property type="entry name" value="HEME A SYNTHASE"/>
    <property type="match status" value="1"/>
</dbReference>
<evidence type="ECO:0000256" key="1">
    <source>
        <dbReference type="ARBA" id="ARBA00004141"/>
    </source>
</evidence>
<organism evidence="13 14">
    <name type="scientific">SAR324 cluster bacterium</name>
    <dbReference type="NCBI Taxonomy" id="2024889"/>
    <lineage>
        <taxon>Bacteria</taxon>
        <taxon>Deltaproteobacteria</taxon>
        <taxon>SAR324 cluster</taxon>
    </lineage>
</organism>
<comment type="pathway">
    <text evidence="11">Porphyrin-containing compound metabolism.</text>
</comment>
<evidence type="ECO:0000256" key="3">
    <source>
        <dbReference type="ARBA" id="ARBA00022692"/>
    </source>
</evidence>
<dbReference type="GO" id="GO:0046872">
    <property type="term" value="F:metal ion binding"/>
    <property type="evidence" value="ECO:0007669"/>
    <property type="project" value="UniProtKB-KW"/>
</dbReference>
<gene>
    <name evidence="13" type="ORF">COB67_09760</name>
</gene>
<dbReference type="EMBL" id="NVSR01000084">
    <property type="protein sequence ID" value="PCI26791.1"/>
    <property type="molecule type" value="Genomic_DNA"/>
</dbReference>
<evidence type="ECO:0000256" key="7">
    <source>
        <dbReference type="ARBA" id="ARBA00023004"/>
    </source>
</evidence>
<evidence type="ECO:0000256" key="11">
    <source>
        <dbReference type="ARBA" id="ARBA00023444"/>
    </source>
</evidence>
<reference evidence="14" key="1">
    <citation type="submission" date="2017-08" db="EMBL/GenBank/DDBJ databases">
        <title>A dynamic microbial community with high functional redundancy inhabits the cold, oxic subseafloor aquifer.</title>
        <authorList>
            <person name="Tully B.J."/>
            <person name="Wheat C.G."/>
            <person name="Glazer B.T."/>
            <person name="Huber J.A."/>
        </authorList>
    </citation>
    <scope>NUCLEOTIDE SEQUENCE [LARGE SCALE GENOMIC DNA]</scope>
</reference>
<evidence type="ECO:0000256" key="2">
    <source>
        <dbReference type="ARBA" id="ARBA00022475"/>
    </source>
</evidence>
<dbReference type="InterPro" id="IPR003780">
    <property type="entry name" value="COX15/CtaA_fam"/>
</dbReference>
<evidence type="ECO:0000256" key="12">
    <source>
        <dbReference type="SAM" id="Phobius"/>
    </source>
</evidence>
<keyword evidence="10" id="KW-1015">Disulfide bond</keyword>
<feature type="transmembrane region" description="Helical" evidence="12">
    <location>
        <begin position="251"/>
        <end position="272"/>
    </location>
</feature>
<feature type="transmembrane region" description="Helical" evidence="12">
    <location>
        <begin position="226"/>
        <end position="244"/>
    </location>
</feature>
<dbReference type="GO" id="GO:0016020">
    <property type="term" value="C:membrane"/>
    <property type="evidence" value="ECO:0007669"/>
    <property type="project" value="UniProtKB-SubCell"/>
</dbReference>
<accession>A0A2A4T0D4</accession>
<comment type="caution">
    <text evidence="13">The sequence shown here is derived from an EMBL/GenBank/DDBJ whole genome shotgun (WGS) entry which is preliminary data.</text>
</comment>